<name>A0AA47P6H4_MERPO</name>
<accession>A0AA47P6H4</accession>
<dbReference type="AlphaFoldDB" id="A0AA47P6H4"/>
<evidence type="ECO:0000313" key="1">
    <source>
        <dbReference type="EMBL" id="KAK0149313.1"/>
    </source>
</evidence>
<organism evidence="1 2">
    <name type="scientific">Merluccius polli</name>
    <name type="common">Benguela hake</name>
    <name type="synonym">Merluccius cadenati</name>
    <dbReference type="NCBI Taxonomy" id="89951"/>
    <lineage>
        <taxon>Eukaryota</taxon>
        <taxon>Metazoa</taxon>
        <taxon>Chordata</taxon>
        <taxon>Craniata</taxon>
        <taxon>Vertebrata</taxon>
        <taxon>Euteleostomi</taxon>
        <taxon>Actinopterygii</taxon>
        <taxon>Neopterygii</taxon>
        <taxon>Teleostei</taxon>
        <taxon>Neoteleostei</taxon>
        <taxon>Acanthomorphata</taxon>
        <taxon>Zeiogadaria</taxon>
        <taxon>Gadariae</taxon>
        <taxon>Gadiformes</taxon>
        <taxon>Gadoidei</taxon>
        <taxon>Merlucciidae</taxon>
        <taxon>Merluccius</taxon>
    </lineage>
</organism>
<dbReference type="PANTHER" id="PTHR31912:SF35">
    <property type="entry name" value="C2H2-TYPE DOMAIN-CONTAINING PROTEIN"/>
    <property type="match status" value="1"/>
</dbReference>
<gene>
    <name evidence="1" type="ORF">N1851_009969</name>
</gene>
<dbReference type="EMBL" id="JAOPHQ010001787">
    <property type="protein sequence ID" value="KAK0149313.1"/>
    <property type="molecule type" value="Genomic_DNA"/>
</dbReference>
<evidence type="ECO:0000313" key="2">
    <source>
        <dbReference type="Proteomes" id="UP001174136"/>
    </source>
</evidence>
<reference evidence="1" key="1">
    <citation type="journal article" date="2023" name="Front. Mar. Sci.">
        <title>A new Merluccius polli reference genome to investigate the effects of global change in West African waters.</title>
        <authorList>
            <person name="Mateo J.L."/>
            <person name="Blanco-Fernandez C."/>
            <person name="Garcia-Vazquez E."/>
            <person name="Machado-Schiaffino G."/>
        </authorList>
    </citation>
    <scope>NUCLEOTIDE SEQUENCE</scope>
    <source>
        <strain evidence="1">C29</strain>
        <tissue evidence="1">Fin</tissue>
    </source>
</reference>
<dbReference type="Proteomes" id="UP001174136">
    <property type="component" value="Unassembled WGS sequence"/>
</dbReference>
<sequence>MDSEAWQLCLKLREIAELICAPKIHQNEVAYLRVLLEEYLYLPDSPLKPKHHYVLHYPDLILNFGPLIRLWTLRFESKHCYFKDCARKLHNFIHLSKTLAERHQLLQSYLWQGQLFPAPIQIAGEAN</sequence>
<protein>
    <submittedName>
        <fullName evidence="1">Uncharacterized protein</fullName>
    </submittedName>
</protein>
<keyword evidence="2" id="KW-1185">Reference proteome</keyword>
<comment type="caution">
    <text evidence="1">The sequence shown here is derived from an EMBL/GenBank/DDBJ whole genome shotgun (WGS) entry which is preliminary data.</text>
</comment>
<dbReference type="PANTHER" id="PTHR31912">
    <property type="entry name" value="IP13529P"/>
    <property type="match status" value="1"/>
</dbReference>
<proteinExistence type="predicted"/>